<organism evidence="1 2">
    <name type="scientific">Lentilactobacillus parabuchneri</name>
    <dbReference type="NCBI Taxonomy" id="152331"/>
    <lineage>
        <taxon>Bacteria</taxon>
        <taxon>Bacillati</taxon>
        <taxon>Bacillota</taxon>
        <taxon>Bacilli</taxon>
        <taxon>Lactobacillales</taxon>
        <taxon>Lactobacillaceae</taxon>
        <taxon>Lentilactobacillus</taxon>
    </lineage>
</organism>
<dbReference type="Proteomes" id="UP000491237">
    <property type="component" value="Unassembled WGS sequence"/>
</dbReference>
<reference evidence="1 2" key="1">
    <citation type="submission" date="2019-11" db="EMBL/GenBank/DDBJ databases">
        <title>Draft Genome Sequence of Plant Growth-Promoting Rhizosphere-Associated Bacteria.</title>
        <authorList>
            <person name="Vasilyev I.Y."/>
            <person name="Radchenko V."/>
            <person name="Ilnitskaya E.V."/>
        </authorList>
    </citation>
    <scope>NUCLEOTIDE SEQUENCE [LARGE SCALE GENOMIC DNA]</scope>
    <source>
        <strain evidence="1 2">VRA_07sq_f</strain>
    </source>
</reference>
<gene>
    <name evidence="1" type="ORF">GKC44_14745</name>
</gene>
<dbReference type="EMBL" id="WKKY01001132">
    <property type="protein sequence ID" value="MSE22461.1"/>
    <property type="molecule type" value="Genomic_DNA"/>
</dbReference>
<dbReference type="AlphaFoldDB" id="A0A844EDG3"/>
<evidence type="ECO:0000313" key="2">
    <source>
        <dbReference type="Proteomes" id="UP000491237"/>
    </source>
</evidence>
<feature type="non-terminal residue" evidence="1">
    <location>
        <position position="1"/>
    </location>
</feature>
<sequence>LADEAYHAMSDIVFAQDHHKSTKWYDFYKNDGYDDMPLTAIKLKFLRHYLRTLGDTEDEDAWERNYIKTPGEARVMTLWTTSREMSDDHLAKKLREKLIDKL</sequence>
<protein>
    <submittedName>
        <fullName evidence="1">Uncharacterized protein</fullName>
    </submittedName>
</protein>
<comment type="caution">
    <text evidence="1">The sequence shown here is derived from an EMBL/GenBank/DDBJ whole genome shotgun (WGS) entry which is preliminary data.</text>
</comment>
<proteinExistence type="predicted"/>
<evidence type="ECO:0000313" key="1">
    <source>
        <dbReference type="EMBL" id="MSE22461.1"/>
    </source>
</evidence>
<accession>A0A844EDG3</accession>
<name>A0A844EDG3_9LACO</name>